<name>A0ABC8RL82_9AQUA</name>
<accession>A0ABC8RL82</accession>
<dbReference type="Proteomes" id="UP001642360">
    <property type="component" value="Unassembled WGS sequence"/>
</dbReference>
<dbReference type="EMBL" id="CAUOFW020001469">
    <property type="protein sequence ID" value="CAK9145187.1"/>
    <property type="molecule type" value="Genomic_DNA"/>
</dbReference>
<protein>
    <submittedName>
        <fullName evidence="3">Uncharacterized protein</fullName>
    </submittedName>
</protein>
<evidence type="ECO:0000313" key="2">
    <source>
        <dbReference type="EMBL" id="CAK9145186.1"/>
    </source>
</evidence>
<keyword evidence="1" id="KW-0472">Membrane</keyword>
<keyword evidence="1" id="KW-0812">Transmembrane</keyword>
<dbReference type="AlphaFoldDB" id="A0ABC8RL82"/>
<keyword evidence="4" id="KW-1185">Reference proteome</keyword>
<evidence type="ECO:0000256" key="1">
    <source>
        <dbReference type="SAM" id="Phobius"/>
    </source>
</evidence>
<evidence type="ECO:0000313" key="4">
    <source>
        <dbReference type="Proteomes" id="UP001642360"/>
    </source>
</evidence>
<keyword evidence="1" id="KW-1133">Transmembrane helix</keyword>
<evidence type="ECO:0000313" key="3">
    <source>
        <dbReference type="EMBL" id="CAK9145187.1"/>
    </source>
</evidence>
<organism evidence="3 4">
    <name type="scientific">Ilex paraguariensis</name>
    <name type="common">yerba mate</name>
    <dbReference type="NCBI Taxonomy" id="185542"/>
    <lineage>
        <taxon>Eukaryota</taxon>
        <taxon>Viridiplantae</taxon>
        <taxon>Streptophyta</taxon>
        <taxon>Embryophyta</taxon>
        <taxon>Tracheophyta</taxon>
        <taxon>Spermatophyta</taxon>
        <taxon>Magnoliopsida</taxon>
        <taxon>eudicotyledons</taxon>
        <taxon>Gunneridae</taxon>
        <taxon>Pentapetalae</taxon>
        <taxon>asterids</taxon>
        <taxon>campanulids</taxon>
        <taxon>Aquifoliales</taxon>
        <taxon>Aquifoliaceae</taxon>
        <taxon>Ilex</taxon>
    </lineage>
</organism>
<dbReference type="EMBL" id="CAUOFW020001469">
    <property type="protein sequence ID" value="CAK9145186.1"/>
    <property type="molecule type" value="Genomic_DNA"/>
</dbReference>
<proteinExistence type="predicted"/>
<comment type="caution">
    <text evidence="3">The sequence shown here is derived from an EMBL/GenBank/DDBJ whole genome shotgun (WGS) entry which is preliminary data.</text>
</comment>
<sequence length="215" mass="23342">MHFLGHVLDLLDAKIVMALEEKDELMVVPLEGLVMAVALALEELVIVVATVLVAVLVMDKDMVRVVDMVEIRVLSKTMMKGIGGRTGMRSDPSKDFSGNTNIGLGFRMRIGFGFRMEANGNRNGGNSGEADSTVDLLHNTEIPSSDPREPSKVSVIAAFASPFKGLDHLQLHGEQLPIKIENKQSTLVVKSNQFSRPCAQKGGRVRLDSSSISEI</sequence>
<feature type="transmembrane region" description="Helical" evidence="1">
    <location>
        <begin position="33"/>
        <end position="58"/>
    </location>
</feature>
<gene>
    <name evidence="2" type="ORF">ILEXP_LOCUS12988</name>
    <name evidence="3" type="ORF">ILEXP_LOCUS12989</name>
</gene>
<reference evidence="3 4" key="1">
    <citation type="submission" date="2024-02" db="EMBL/GenBank/DDBJ databases">
        <authorList>
            <person name="Vignale AGUSTIN F."/>
            <person name="Sosa J E."/>
            <person name="Modenutti C."/>
        </authorList>
    </citation>
    <scope>NUCLEOTIDE SEQUENCE [LARGE SCALE GENOMIC DNA]</scope>
</reference>